<evidence type="ECO:0000313" key="1">
    <source>
        <dbReference type="EMBL" id="KAK7028034.1"/>
    </source>
</evidence>
<protein>
    <submittedName>
        <fullName evidence="1">Uncharacterized protein</fullName>
    </submittedName>
</protein>
<dbReference type="Proteomes" id="UP001381693">
    <property type="component" value="Unassembled WGS sequence"/>
</dbReference>
<organism evidence="1 2">
    <name type="scientific">Halocaridina rubra</name>
    <name type="common">Hawaiian red shrimp</name>
    <dbReference type="NCBI Taxonomy" id="373956"/>
    <lineage>
        <taxon>Eukaryota</taxon>
        <taxon>Metazoa</taxon>
        <taxon>Ecdysozoa</taxon>
        <taxon>Arthropoda</taxon>
        <taxon>Crustacea</taxon>
        <taxon>Multicrustacea</taxon>
        <taxon>Malacostraca</taxon>
        <taxon>Eumalacostraca</taxon>
        <taxon>Eucarida</taxon>
        <taxon>Decapoda</taxon>
        <taxon>Pleocyemata</taxon>
        <taxon>Caridea</taxon>
        <taxon>Atyoidea</taxon>
        <taxon>Atyidae</taxon>
        <taxon>Halocaridina</taxon>
    </lineage>
</organism>
<accession>A0AAN8WBZ1</accession>
<proteinExistence type="predicted"/>
<reference evidence="1 2" key="1">
    <citation type="submission" date="2023-11" db="EMBL/GenBank/DDBJ databases">
        <title>Halocaridina rubra genome assembly.</title>
        <authorList>
            <person name="Smith C."/>
        </authorList>
    </citation>
    <scope>NUCLEOTIDE SEQUENCE [LARGE SCALE GENOMIC DNA]</scope>
    <source>
        <strain evidence="1">EP-1</strain>
        <tissue evidence="1">Whole</tissue>
    </source>
</reference>
<dbReference type="AlphaFoldDB" id="A0AAN8WBZ1"/>
<dbReference type="EMBL" id="JAXCGZ010022663">
    <property type="protein sequence ID" value="KAK7028034.1"/>
    <property type="molecule type" value="Genomic_DNA"/>
</dbReference>
<evidence type="ECO:0000313" key="2">
    <source>
        <dbReference type="Proteomes" id="UP001381693"/>
    </source>
</evidence>
<name>A0AAN8WBZ1_HALRR</name>
<gene>
    <name evidence="1" type="ORF">SK128_006389</name>
</gene>
<keyword evidence="2" id="KW-1185">Reference proteome</keyword>
<comment type="caution">
    <text evidence="1">The sequence shown here is derived from an EMBL/GenBank/DDBJ whole genome shotgun (WGS) entry which is preliminary data.</text>
</comment>
<sequence length="220" mass="24617">MNFEKLKLIVSEDSKIADRSVILSIDVMRGLRSRASMAADIMSVFGKENVECLDFITQKLVLVTLVSNTVFPGDNLKMIQYRPPNSGHHQSVFYNIHIIHPIKANVEGLLTGIPHFFSSSQLPLLKETLAEKLPMLKDVTMEYIPWPGTSIMCGDLLVKAITTDLDSSHEALLRQTALPLGQFEGQVTFKVVGLLEKPEESNLPVEKRDGISLHNWCDKM</sequence>